<comment type="caution">
    <text evidence="1">The sequence shown here is derived from an EMBL/GenBank/DDBJ whole genome shotgun (WGS) entry which is preliminary data.</text>
</comment>
<dbReference type="Gene3D" id="1.10.10.10">
    <property type="entry name" value="Winged helix-like DNA-binding domain superfamily/Winged helix DNA-binding domain"/>
    <property type="match status" value="1"/>
</dbReference>
<reference evidence="2" key="1">
    <citation type="journal article" date="2019" name="Int. J. Syst. Evol. Microbiol.">
        <title>The Global Catalogue of Microorganisms (GCM) 10K type strain sequencing project: providing services to taxonomists for standard genome sequencing and annotation.</title>
        <authorList>
            <consortium name="The Broad Institute Genomics Platform"/>
            <consortium name="The Broad Institute Genome Sequencing Center for Infectious Disease"/>
            <person name="Wu L."/>
            <person name="Ma J."/>
        </authorList>
    </citation>
    <scope>NUCLEOTIDE SEQUENCE [LARGE SCALE GENOMIC DNA]</scope>
    <source>
        <strain evidence="2">CGMCC 1.10992</strain>
    </source>
</reference>
<evidence type="ECO:0000313" key="1">
    <source>
        <dbReference type="EMBL" id="MFD2094355.1"/>
    </source>
</evidence>
<name>A0ABW4XFV7_9GAMM</name>
<dbReference type="SUPFAM" id="SSF46689">
    <property type="entry name" value="Homeodomain-like"/>
    <property type="match status" value="1"/>
</dbReference>
<gene>
    <name evidence="1" type="ORF">ACFSJ3_00020</name>
</gene>
<sequence>MAFKLAVVSQVEKGELTYKQAQQQYGIQGRSTVLVWLRKHGQLDWAKGPTMSRAKETPEQTIKRLEQKLRDTEDLNLIYHEMLKRIDQECGTSYLKKPLLARQAL</sequence>
<evidence type="ECO:0000313" key="2">
    <source>
        <dbReference type="Proteomes" id="UP001597380"/>
    </source>
</evidence>
<organism evidence="1 2">
    <name type="scientific">Corallincola platygyrae</name>
    <dbReference type="NCBI Taxonomy" id="1193278"/>
    <lineage>
        <taxon>Bacteria</taxon>
        <taxon>Pseudomonadati</taxon>
        <taxon>Pseudomonadota</taxon>
        <taxon>Gammaproteobacteria</taxon>
        <taxon>Alteromonadales</taxon>
        <taxon>Psychromonadaceae</taxon>
        <taxon>Corallincola</taxon>
    </lineage>
</organism>
<accession>A0ABW4XFV7</accession>
<keyword evidence="2" id="KW-1185">Reference proteome</keyword>
<protein>
    <submittedName>
        <fullName evidence="1">IS3 family transposase</fullName>
    </submittedName>
</protein>
<dbReference type="Proteomes" id="UP001597380">
    <property type="component" value="Unassembled WGS sequence"/>
</dbReference>
<dbReference type="InterPro" id="IPR036388">
    <property type="entry name" value="WH-like_DNA-bd_sf"/>
</dbReference>
<feature type="non-terminal residue" evidence="1">
    <location>
        <position position="105"/>
    </location>
</feature>
<dbReference type="EMBL" id="JBHUHT010000003">
    <property type="protein sequence ID" value="MFD2094355.1"/>
    <property type="molecule type" value="Genomic_DNA"/>
</dbReference>
<proteinExistence type="predicted"/>
<dbReference type="InterPro" id="IPR009057">
    <property type="entry name" value="Homeodomain-like_sf"/>
</dbReference>